<dbReference type="RefSeq" id="WP_191206806.1">
    <property type="nucleotide sequence ID" value="NZ_JACXZA010000009.1"/>
</dbReference>
<feature type="transmembrane region" description="Helical" evidence="7">
    <location>
        <begin position="374"/>
        <end position="392"/>
    </location>
</feature>
<feature type="transmembrane region" description="Helical" evidence="7">
    <location>
        <begin position="77"/>
        <end position="96"/>
    </location>
</feature>
<feature type="transmembrane region" description="Helical" evidence="7">
    <location>
        <begin position="308"/>
        <end position="332"/>
    </location>
</feature>
<keyword evidence="3" id="KW-1003">Cell membrane</keyword>
<keyword evidence="2" id="KW-0813">Transport</keyword>
<gene>
    <name evidence="9" type="ORF">H8B09_27385</name>
</gene>
<dbReference type="PROSITE" id="PS50850">
    <property type="entry name" value="MFS"/>
    <property type="match status" value="1"/>
</dbReference>
<evidence type="ECO:0000256" key="4">
    <source>
        <dbReference type="ARBA" id="ARBA00022692"/>
    </source>
</evidence>
<evidence type="ECO:0000313" key="9">
    <source>
        <dbReference type="EMBL" id="MBD3922507.1"/>
    </source>
</evidence>
<reference evidence="9 10" key="1">
    <citation type="submission" date="2020-09" db="EMBL/GenBank/DDBJ databases">
        <title>Paenibacillus sp. strain PR3 16S rRNA gene Genome sequencing and assembly.</title>
        <authorList>
            <person name="Kim J."/>
        </authorList>
    </citation>
    <scope>NUCLEOTIDE SEQUENCE [LARGE SCALE GENOMIC DNA]</scope>
    <source>
        <strain evidence="9 10">PR3</strain>
    </source>
</reference>
<protein>
    <submittedName>
        <fullName evidence="9">MFS transporter</fullName>
    </submittedName>
</protein>
<evidence type="ECO:0000256" key="7">
    <source>
        <dbReference type="SAM" id="Phobius"/>
    </source>
</evidence>
<dbReference type="InterPro" id="IPR001958">
    <property type="entry name" value="Tet-R_TetA/multi-R_MdtG-like"/>
</dbReference>
<evidence type="ECO:0000259" key="8">
    <source>
        <dbReference type="PROSITE" id="PS50850"/>
    </source>
</evidence>
<keyword evidence="6 7" id="KW-0472">Membrane</keyword>
<dbReference type="EMBL" id="JACXZA010000009">
    <property type="protein sequence ID" value="MBD3922507.1"/>
    <property type="molecule type" value="Genomic_DNA"/>
</dbReference>
<dbReference type="PANTHER" id="PTHR43414">
    <property type="entry name" value="MULTIDRUG RESISTANCE PROTEIN MDTG"/>
    <property type="match status" value="1"/>
</dbReference>
<dbReference type="SUPFAM" id="SSF103473">
    <property type="entry name" value="MFS general substrate transporter"/>
    <property type="match status" value="1"/>
</dbReference>
<evidence type="ECO:0000256" key="6">
    <source>
        <dbReference type="ARBA" id="ARBA00023136"/>
    </source>
</evidence>
<evidence type="ECO:0000256" key="3">
    <source>
        <dbReference type="ARBA" id="ARBA00022475"/>
    </source>
</evidence>
<feature type="transmembrane region" description="Helical" evidence="7">
    <location>
        <begin position="102"/>
        <end position="126"/>
    </location>
</feature>
<dbReference type="PANTHER" id="PTHR43414:SF1">
    <property type="entry name" value="PEPTIDE PERMEASE"/>
    <property type="match status" value="1"/>
</dbReference>
<feature type="transmembrane region" description="Helical" evidence="7">
    <location>
        <begin position="166"/>
        <end position="184"/>
    </location>
</feature>
<keyword evidence="4 7" id="KW-0812">Transmembrane</keyword>
<keyword evidence="10" id="KW-1185">Reference proteome</keyword>
<sequence>MASWQRQMWILWAGVLLCSSSYTMVIPLLPLFLPELGVSDSSLYWWAGVVQSSAFLVGAVMAPLWGALADKYGKRKMIIRAGLSLAVVYAMISLVHNPWELVGIRLLHGLVGGFVPASMAIVASIAPEERMGWSLGMMQAASMSGGIMGPLIGGLLSHAFGQRLSFVVAGSFILLATLAVVFFVHEGKAPPKVAISPTQPKTTARSDYWSVLHNRQLLNLLLLLLLFQLSYNMVQPLLTLHIADLQGGVKDVAATAGFVLSLIGIAGILASPQWGKIGEQRGYMRVLIFCLIASGCVISLQYFVHTLWLFTVVQFVFGLFLAGIVPVVNTLVVRSTDLTFRGRSFGLTTSANQTGSLLGPLIGGGLGKFVGIEWLFVMTGTLLVAAGTTVALRSFTERAAASSVQSNSKRTAQ</sequence>
<feature type="transmembrane region" description="Helical" evidence="7">
    <location>
        <begin position="254"/>
        <end position="271"/>
    </location>
</feature>
<feature type="domain" description="Major facilitator superfamily (MFS) profile" evidence="8">
    <location>
        <begin position="7"/>
        <end position="398"/>
    </location>
</feature>
<dbReference type="Pfam" id="PF07690">
    <property type="entry name" value="MFS_1"/>
    <property type="match status" value="1"/>
</dbReference>
<proteinExistence type="predicted"/>
<feature type="transmembrane region" description="Helical" evidence="7">
    <location>
        <begin position="217"/>
        <end position="234"/>
    </location>
</feature>
<dbReference type="InterPro" id="IPR020846">
    <property type="entry name" value="MFS_dom"/>
</dbReference>
<evidence type="ECO:0000313" key="10">
    <source>
        <dbReference type="Proteomes" id="UP000609346"/>
    </source>
</evidence>
<name>A0ABR8N506_9BACL</name>
<dbReference type="InterPro" id="IPR036259">
    <property type="entry name" value="MFS_trans_sf"/>
</dbReference>
<feature type="transmembrane region" description="Helical" evidence="7">
    <location>
        <begin position="9"/>
        <end position="32"/>
    </location>
</feature>
<comment type="caution">
    <text evidence="9">The sequence shown here is derived from an EMBL/GenBank/DDBJ whole genome shotgun (WGS) entry which is preliminary data.</text>
</comment>
<feature type="transmembrane region" description="Helical" evidence="7">
    <location>
        <begin position="283"/>
        <end position="302"/>
    </location>
</feature>
<accession>A0ABR8N506</accession>
<dbReference type="PRINTS" id="PR01035">
    <property type="entry name" value="TCRTETA"/>
</dbReference>
<feature type="transmembrane region" description="Helical" evidence="7">
    <location>
        <begin position="138"/>
        <end position="160"/>
    </location>
</feature>
<evidence type="ECO:0000256" key="1">
    <source>
        <dbReference type="ARBA" id="ARBA00004651"/>
    </source>
</evidence>
<feature type="transmembrane region" description="Helical" evidence="7">
    <location>
        <begin position="344"/>
        <end position="362"/>
    </location>
</feature>
<evidence type="ECO:0000256" key="2">
    <source>
        <dbReference type="ARBA" id="ARBA00022448"/>
    </source>
</evidence>
<keyword evidence="5 7" id="KW-1133">Transmembrane helix</keyword>
<evidence type="ECO:0000256" key="5">
    <source>
        <dbReference type="ARBA" id="ARBA00022989"/>
    </source>
</evidence>
<dbReference type="InterPro" id="IPR011701">
    <property type="entry name" value="MFS"/>
</dbReference>
<dbReference type="Proteomes" id="UP000609346">
    <property type="component" value="Unassembled WGS sequence"/>
</dbReference>
<comment type="subcellular location">
    <subcellularLocation>
        <location evidence="1">Cell membrane</location>
        <topology evidence="1">Multi-pass membrane protein</topology>
    </subcellularLocation>
</comment>
<dbReference type="Gene3D" id="1.20.1250.20">
    <property type="entry name" value="MFS general substrate transporter like domains"/>
    <property type="match status" value="2"/>
</dbReference>
<organism evidence="9 10">
    <name type="scientific">Paenibacillus terricola</name>
    <dbReference type="NCBI Taxonomy" id="2763503"/>
    <lineage>
        <taxon>Bacteria</taxon>
        <taxon>Bacillati</taxon>
        <taxon>Bacillota</taxon>
        <taxon>Bacilli</taxon>
        <taxon>Bacillales</taxon>
        <taxon>Paenibacillaceae</taxon>
        <taxon>Paenibacillus</taxon>
    </lineage>
</organism>
<feature type="transmembrane region" description="Helical" evidence="7">
    <location>
        <begin position="44"/>
        <end position="65"/>
    </location>
</feature>